<evidence type="ECO:0000256" key="10">
    <source>
        <dbReference type="SAM" id="MobiDB-lite"/>
    </source>
</evidence>
<evidence type="ECO:0000313" key="11">
    <source>
        <dbReference type="EMBL" id="KAK7483566.1"/>
    </source>
</evidence>
<evidence type="ECO:0000256" key="3">
    <source>
        <dbReference type="ARBA" id="ARBA00022664"/>
    </source>
</evidence>
<keyword evidence="4" id="KW-0677">Repeat</keyword>
<comment type="function">
    <text evidence="1">Involved in pre-mRNA splicing.</text>
</comment>
<evidence type="ECO:0000256" key="9">
    <source>
        <dbReference type="ARBA" id="ARBA00080852"/>
    </source>
</evidence>
<protein>
    <recommendedName>
        <fullName evidence="8">Pre-mRNA-processing factor 39</fullName>
    </recommendedName>
    <alternativeName>
        <fullName evidence="9">PRP39 homolog</fullName>
    </alternativeName>
</protein>
<dbReference type="FunFam" id="1.25.40.10:FF:000091">
    <property type="entry name" value="Pre-mRNA-processing factor 39"/>
    <property type="match status" value="1"/>
</dbReference>
<proteinExistence type="inferred from homology"/>
<dbReference type="GO" id="GO:0005634">
    <property type="term" value="C:nucleus"/>
    <property type="evidence" value="ECO:0007669"/>
    <property type="project" value="UniProtKB-SubCell"/>
</dbReference>
<evidence type="ECO:0000256" key="5">
    <source>
        <dbReference type="ARBA" id="ARBA00023187"/>
    </source>
</evidence>
<comment type="similarity">
    <text evidence="7">Belongs to the PRP39 family.</text>
</comment>
<dbReference type="SUPFAM" id="SSF48452">
    <property type="entry name" value="TPR-like"/>
    <property type="match status" value="2"/>
</dbReference>
<dbReference type="AlphaFoldDB" id="A0ABD0K8Y0"/>
<dbReference type="SMART" id="SM00386">
    <property type="entry name" value="HAT"/>
    <property type="match status" value="5"/>
</dbReference>
<dbReference type="Pfam" id="PF23241">
    <property type="entry name" value="HAT_PRP39_C"/>
    <property type="match status" value="1"/>
</dbReference>
<organism evidence="11 12">
    <name type="scientific">Batillaria attramentaria</name>
    <dbReference type="NCBI Taxonomy" id="370345"/>
    <lineage>
        <taxon>Eukaryota</taxon>
        <taxon>Metazoa</taxon>
        <taxon>Spiralia</taxon>
        <taxon>Lophotrochozoa</taxon>
        <taxon>Mollusca</taxon>
        <taxon>Gastropoda</taxon>
        <taxon>Caenogastropoda</taxon>
        <taxon>Sorbeoconcha</taxon>
        <taxon>Cerithioidea</taxon>
        <taxon>Batillariidae</taxon>
        <taxon>Batillaria</taxon>
    </lineage>
</organism>
<evidence type="ECO:0000256" key="7">
    <source>
        <dbReference type="ARBA" id="ARBA00038019"/>
    </source>
</evidence>
<gene>
    <name evidence="11" type="ORF">BaRGS_00025240</name>
</gene>
<dbReference type="InterPro" id="IPR059164">
    <property type="entry name" value="HAT_PRP39_C"/>
</dbReference>
<keyword evidence="3" id="KW-0507">mRNA processing</keyword>
<evidence type="ECO:0000256" key="4">
    <source>
        <dbReference type="ARBA" id="ARBA00022737"/>
    </source>
</evidence>
<dbReference type="Gene3D" id="1.25.40.10">
    <property type="entry name" value="Tetratricopeptide repeat domain"/>
    <property type="match status" value="2"/>
</dbReference>
<dbReference type="FunFam" id="1.25.40.10:FF:000063">
    <property type="entry name" value="Pre-mRNA processing factor 39"/>
    <property type="match status" value="1"/>
</dbReference>
<keyword evidence="12" id="KW-1185">Reference proteome</keyword>
<dbReference type="Pfam" id="PF23240">
    <property type="entry name" value="HAT_PRP39_N"/>
    <property type="match status" value="1"/>
</dbReference>
<evidence type="ECO:0000256" key="6">
    <source>
        <dbReference type="ARBA" id="ARBA00023242"/>
    </source>
</evidence>
<keyword evidence="6" id="KW-0539">Nucleus</keyword>
<dbReference type="PANTHER" id="PTHR17204:SF5">
    <property type="entry name" value="PRE-MRNA-PROCESSING FACTOR 39"/>
    <property type="match status" value="1"/>
</dbReference>
<dbReference type="Proteomes" id="UP001519460">
    <property type="component" value="Unassembled WGS sequence"/>
</dbReference>
<evidence type="ECO:0000256" key="8">
    <source>
        <dbReference type="ARBA" id="ARBA00067962"/>
    </source>
</evidence>
<dbReference type="InterPro" id="IPR003107">
    <property type="entry name" value="HAT"/>
</dbReference>
<evidence type="ECO:0000256" key="1">
    <source>
        <dbReference type="ARBA" id="ARBA00003777"/>
    </source>
</evidence>
<name>A0ABD0K8Y0_9CAEN</name>
<evidence type="ECO:0000256" key="2">
    <source>
        <dbReference type="ARBA" id="ARBA00004123"/>
    </source>
</evidence>
<feature type="compositionally biased region" description="Pro residues" evidence="10">
    <location>
        <begin position="533"/>
        <end position="545"/>
    </location>
</feature>
<reference evidence="11 12" key="1">
    <citation type="journal article" date="2023" name="Sci. Data">
        <title>Genome assembly of the Korean intertidal mud-creeper Batillaria attramentaria.</title>
        <authorList>
            <person name="Patra A.K."/>
            <person name="Ho P.T."/>
            <person name="Jun S."/>
            <person name="Lee S.J."/>
            <person name="Kim Y."/>
            <person name="Won Y.J."/>
        </authorList>
    </citation>
    <scope>NUCLEOTIDE SEQUENCE [LARGE SCALE GENOMIC DNA]</scope>
    <source>
        <strain evidence="11">Wonlab-2016</strain>
    </source>
</reference>
<feature type="region of interest" description="Disordered" evidence="10">
    <location>
        <begin position="496"/>
        <end position="547"/>
    </location>
</feature>
<dbReference type="PANTHER" id="PTHR17204">
    <property type="entry name" value="PRE-MRNA PROCESSING PROTEIN PRP39-RELATED"/>
    <property type="match status" value="1"/>
</dbReference>
<keyword evidence="5" id="KW-0508">mRNA splicing</keyword>
<comment type="caution">
    <text evidence="11">The sequence shown here is derived from an EMBL/GenBank/DDBJ whole genome shotgun (WGS) entry which is preliminary data.</text>
</comment>
<dbReference type="EMBL" id="JACVVK020000225">
    <property type="protein sequence ID" value="KAK7483566.1"/>
    <property type="molecule type" value="Genomic_DNA"/>
</dbReference>
<evidence type="ECO:0000313" key="12">
    <source>
        <dbReference type="Proteomes" id="UP001519460"/>
    </source>
</evidence>
<dbReference type="GO" id="GO:0008380">
    <property type="term" value="P:RNA splicing"/>
    <property type="evidence" value="ECO:0007669"/>
    <property type="project" value="UniProtKB-KW"/>
</dbReference>
<accession>A0ABD0K8Y0</accession>
<comment type="subcellular location">
    <subcellularLocation>
        <location evidence="2">Nucleus</location>
    </subcellularLocation>
</comment>
<dbReference type="InterPro" id="IPR011990">
    <property type="entry name" value="TPR-like_helical_dom_sf"/>
</dbReference>
<dbReference type="GO" id="GO:0006397">
    <property type="term" value="P:mRNA processing"/>
    <property type="evidence" value="ECO:0007669"/>
    <property type="project" value="UniProtKB-KW"/>
</dbReference>
<sequence length="580" mass="67531">MDFTGWTYLLQFVEQEGDQKACTEAYDAFFQRYPYCYGYWKKYSDMHKKHGDLIKAAEVFERGLKAIPLSVDLWLHYINFNTSEFANEENAEEKLRKLYERAIAASGTDFRSDKLWDSYIAWEKSKEHLKAVTTLYDRLIKVPTQLYSHHFDNFKAHINKHHPKEILDLDEFMKVRQEVVAKAHNYSGDPDDDAELESTALGIDAPPGADAPPGLDPMVDEAEIKKVKAKIIDNREAIFKSNENEVSKRWAFEEAIRRPYFHVKPLERAQLKNWREYLDFEISTGNHERIVYAKYLEQHSIEGVRNVYRRACEIHLPKKPYIHLAWAAFEERQGNNKTAQEILSRLEKNVPGLVMVAMRRISLERRQGNHDEAERLFQENLEKTTSNKCRTFFAIKFTRYLQKVRGETEKARQVIKAAVDVDKQNERLFLQMLDVEYQAHPVDENRIMEVFQNILSSDLSIEFKVKISQRRMEFLEDFGTCIRRITEAYDEHQKLVKDMNSDKRKRVPDGSEDQPEKKVKTEVTTNGGAEQPAGPPPPEPAPSYPSYPGWGSYPGYPGYHSQWSSYPPPSYGGSGYGSYY</sequence>